<dbReference type="InterPro" id="IPR036909">
    <property type="entry name" value="Cyt_c-like_dom_sf"/>
</dbReference>
<dbReference type="Gene3D" id="1.10.760.10">
    <property type="entry name" value="Cytochrome c-like domain"/>
    <property type="match status" value="2"/>
</dbReference>
<keyword evidence="8" id="KW-1185">Reference proteome</keyword>
<dbReference type="RefSeq" id="WP_107828142.1">
    <property type="nucleotide sequence ID" value="NZ_CP160205.1"/>
</dbReference>
<dbReference type="GO" id="GO:0009055">
    <property type="term" value="F:electron transfer activity"/>
    <property type="evidence" value="ECO:0007669"/>
    <property type="project" value="InterPro"/>
</dbReference>
<feature type="domain" description="Cytochrome c" evidence="6">
    <location>
        <begin position="46"/>
        <end position="160"/>
    </location>
</feature>
<keyword evidence="2 4" id="KW-0479">Metal-binding</keyword>
<protein>
    <submittedName>
        <fullName evidence="7">Cytochrome c</fullName>
    </submittedName>
</protein>
<dbReference type="OrthoDB" id="9809720at2"/>
<evidence type="ECO:0000259" key="6">
    <source>
        <dbReference type="PROSITE" id="PS51007"/>
    </source>
</evidence>
<dbReference type="SUPFAM" id="SSF46626">
    <property type="entry name" value="Cytochrome c"/>
    <property type="match status" value="2"/>
</dbReference>
<organism evidence="7 8">
    <name type="scientific">Mucilaginibacter yixingensis</name>
    <dbReference type="NCBI Taxonomy" id="1295612"/>
    <lineage>
        <taxon>Bacteria</taxon>
        <taxon>Pseudomonadati</taxon>
        <taxon>Bacteroidota</taxon>
        <taxon>Sphingobacteriia</taxon>
        <taxon>Sphingobacteriales</taxon>
        <taxon>Sphingobacteriaceae</taxon>
        <taxon>Mucilaginibacter</taxon>
    </lineage>
</organism>
<dbReference type="PANTHER" id="PTHR35008:SF4">
    <property type="entry name" value="BLL4482 PROTEIN"/>
    <property type="match status" value="1"/>
</dbReference>
<feature type="chain" id="PRO_5015630678" evidence="5">
    <location>
        <begin position="25"/>
        <end position="324"/>
    </location>
</feature>
<evidence type="ECO:0000256" key="4">
    <source>
        <dbReference type="PROSITE-ProRule" id="PRU00433"/>
    </source>
</evidence>
<dbReference type="Proteomes" id="UP000244168">
    <property type="component" value="Unassembled WGS sequence"/>
</dbReference>
<keyword evidence="5" id="KW-0732">Signal</keyword>
<proteinExistence type="predicted"/>
<evidence type="ECO:0000313" key="7">
    <source>
        <dbReference type="EMBL" id="PTQ97946.1"/>
    </source>
</evidence>
<evidence type="ECO:0000256" key="1">
    <source>
        <dbReference type="ARBA" id="ARBA00022617"/>
    </source>
</evidence>
<dbReference type="InterPro" id="IPR051459">
    <property type="entry name" value="Cytochrome_c-type_DH"/>
</dbReference>
<dbReference type="Pfam" id="PF00034">
    <property type="entry name" value="Cytochrom_C"/>
    <property type="match status" value="1"/>
</dbReference>
<gene>
    <name evidence="7" type="ORF">C8P68_103105</name>
</gene>
<evidence type="ECO:0000256" key="2">
    <source>
        <dbReference type="ARBA" id="ARBA00022723"/>
    </source>
</evidence>
<dbReference type="GO" id="GO:0046872">
    <property type="term" value="F:metal ion binding"/>
    <property type="evidence" value="ECO:0007669"/>
    <property type="project" value="UniProtKB-KW"/>
</dbReference>
<name>A0A2T5JAR1_9SPHI</name>
<keyword evidence="1 4" id="KW-0349">Heme</keyword>
<evidence type="ECO:0000313" key="8">
    <source>
        <dbReference type="Proteomes" id="UP000244168"/>
    </source>
</evidence>
<feature type="domain" description="Cytochrome c" evidence="6">
    <location>
        <begin position="196"/>
        <end position="312"/>
    </location>
</feature>
<dbReference type="PANTHER" id="PTHR35008">
    <property type="entry name" value="BLL4482 PROTEIN-RELATED"/>
    <property type="match status" value="1"/>
</dbReference>
<dbReference type="InterPro" id="IPR009056">
    <property type="entry name" value="Cyt_c-like_dom"/>
</dbReference>
<comment type="caution">
    <text evidence="7">The sequence shown here is derived from an EMBL/GenBank/DDBJ whole genome shotgun (WGS) entry which is preliminary data.</text>
</comment>
<dbReference type="AlphaFoldDB" id="A0A2T5JAR1"/>
<keyword evidence="3 4" id="KW-0408">Iron</keyword>
<reference evidence="7 8" key="1">
    <citation type="submission" date="2018-04" db="EMBL/GenBank/DDBJ databases">
        <title>Genomic Encyclopedia of Archaeal and Bacterial Type Strains, Phase II (KMG-II): from individual species to whole genera.</title>
        <authorList>
            <person name="Goeker M."/>
        </authorList>
    </citation>
    <scope>NUCLEOTIDE SEQUENCE [LARGE SCALE GENOMIC DNA]</scope>
    <source>
        <strain evidence="7 8">DSM 26809</strain>
    </source>
</reference>
<evidence type="ECO:0000256" key="5">
    <source>
        <dbReference type="SAM" id="SignalP"/>
    </source>
</evidence>
<evidence type="ECO:0000256" key="3">
    <source>
        <dbReference type="ARBA" id="ARBA00023004"/>
    </source>
</evidence>
<sequence>MKKFTKWLLMLVLVVAVVAGGAVAYVTTALPNVGPPENIKITYTPERIARGKYLANHVTVCADCHSSHDTTRFGLPIDTNRIGVGGMVFNGAVGVPGEIHVPNITPYNLKNWTDGELFRAITCGVKKDGSAIFPIMPWPYYGKMDREDIYSIIAYIRSLKPQEANYPERKLDFPLNVIVHTIPQKAELGKLPAESDTLKYGAYLVNASGCMECHSQDNKGKLLPGLEFAGGRKFGLNGGFVRSANITPDKETGIGAWTKENFLAQFSKYSDPSYQPSTVDPGQFQTVMPWQFYAKMKKSDLEAVYAYLRTIKPVHNEVIKFDSK</sequence>
<dbReference type="EMBL" id="QAOQ01000003">
    <property type="protein sequence ID" value="PTQ97946.1"/>
    <property type="molecule type" value="Genomic_DNA"/>
</dbReference>
<accession>A0A2T5JAR1</accession>
<dbReference type="PROSITE" id="PS51007">
    <property type="entry name" value="CYTC"/>
    <property type="match status" value="2"/>
</dbReference>
<feature type="signal peptide" evidence="5">
    <location>
        <begin position="1"/>
        <end position="24"/>
    </location>
</feature>
<dbReference type="GO" id="GO:0020037">
    <property type="term" value="F:heme binding"/>
    <property type="evidence" value="ECO:0007669"/>
    <property type="project" value="InterPro"/>
</dbReference>